<keyword evidence="2" id="KW-1133">Transmembrane helix</keyword>
<dbReference type="Proteomes" id="UP000314294">
    <property type="component" value="Unassembled WGS sequence"/>
</dbReference>
<organism evidence="3 4">
    <name type="scientific">Liparis tanakae</name>
    <name type="common">Tanaka's snailfish</name>
    <dbReference type="NCBI Taxonomy" id="230148"/>
    <lineage>
        <taxon>Eukaryota</taxon>
        <taxon>Metazoa</taxon>
        <taxon>Chordata</taxon>
        <taxon>Craniata</taxon>
        <taxon>Vertebrata</taxon>
        <taxon>Euteleostomi</taxon>
        <taxon>Actinopterygii</taxon>
        <taxon>Neopterygii</taxon>
        <taxon>Teleostei</taxon>
        <taxon>Neoteleostei</taxon>
        <taxon>Acanthomorphata</taxon>
        <taxon>Eupercaria</taxon>
        <taxon>Perciformes</taxon>
        <taxon>Cottioidei</taxon>
        <taxon>Cottales</taxon>
        <taxon>Liparidae</taxon>
        <taxon>Liparis</taxon>
    </lineage>
</organism>
<keyword evidence="2" id="KW-0812">Transmembrane</keyword>
<accession>A0A4Z2J6N8</accession>
<evidence type="ECO:0000256" key="1">
    <source>
        <dbReference type="SAM" id="MobiDB-lite"/>
    </source>
</evidence>
<name>A0A4Z2J6N8_9TELE</name>
<proteinExistence type="predicted"/>
<keyword evidence="4" id="KW-1185">Reference proteome</keyword>
<feature type="region of interest" description="Disordered" evidence="1">
    <location>
        <begin position="43"/>
        <end position="87"/>
    </location>
</feature>
<comment type="caution">
    <text evidence="3">The sequence shown here is derived from an EMBL/GenBank/DDBJ whole genome shotgun (WGS) entry which is preliminary data.</text>
</comment>
<dbReference type="EMBL" id="SRLO01000018">
    <property type="protein sequence ID" value="TNN85849.1"/>
    <property type="molecule type" value="Genomic_DNA"/>
</dbReference>
<sequence length="138" mass="15124">MATQSNKHRANEISQRDCQLEELPPAREASDLLLVNLDVAIGPDLPAPQRRQTKSELLSRAATPGASVRGGGGGELSITDQPSDPISHHDVLKWSQAKRRGIGFTLISGYHIHIMLLVQSIVLQGKSLDVFEQFDLHK</sequence>
<reference evidence="3 4" key="1">
    <citation type="submission" date="2019-03" db="EMBL/GenBank/DDBJ databases">
        <title>First draft genome of Liparis tanakae, snailfish: a comprehensive survey of snailfish specific genes.</title>
        <authorList>
            <person name="Kim W."/>
            <person name="Song I."/>
            <person name="Jeong J.-H."/>
            <person name="Kim D."/>
            <person name="Kim S."/>
            <person name="Ryu S."/>
            <person name="Song J.Y."/>
            <person name="Lee S.K."/>
        </authorList>
    </citation>
    <scope>NUCLEOTIDE SEQUENCE [LARGE SCALE GENOMIC DNA]</scope>
    <source>
        <tissue evidence="3">Muscle</tissue>
    </source>
</reference>
<evidence type="ECO:0000313" key="4">
    <source>
        <dbReference type="Proteomes" id="UP000314294"/>
    </source>
</evidence>
<keyword evidence="2" id="KW-0472">Membrane</keyword>
<protein>
    <submittedName>
        <fullName evidence="3">Uncharacterized protein</fullName>
    </submittedName>
</protein>
<gene>
    <name evidence="3" type="ORF">EYF80_003693</name>
</gene>
<evidence type="ECO:0000256" key="2">
    <source>
        <dbReference type="SAM" id="Phobius"/>
    </source>
</evidence>
<feature type="transmembrane region" description="Helical" evidence="2">
    <location>
        <begin position="102"/>
        <end position="122"/>
    </location>
</feature>
<dbReference type="AlphaFoldDB" id="A0A4Z2J6N8"/>
<evidence type="ECO:0000313" key="3">
    <source>
        <dbReference type="EMBL" id="TNN85849.1"/>
    </source>
</evidence>